<accession>A0A2I0XHK4</accession>
<keyword evidence="3" id="KW-1185">Reference proteome</keyword>
<name>A0A2I0XHK4_9ASPA</name>
<evidence type="ECO:0000313" key="3">
    <source>
        <dbReference type="Proteomes" id="UP000233837"/>
    </source>
</evidence>
<evidence type="ECO:0000256" key="1">
    <source>
        <dbReference type="SAM" id="MobiDB-lite"/>
    </source>
</evidence>
<protein>
    <submittedName>
        <fullName evidence="2">Uncharacterized protein</fullName>
    </submittedName>
</protein>
<dbReference type="EMBL" id="KZ501875">
    <property type="protein sequence ID" value="PKU87392.1"/>
    <property type="molecule type" value="Genomic_DNA"/>
</dbReference>
<sequence length="118" mass="12834">MGLDGSPTIAGSHRQRKKTFVVIGINTAFSSRKRSDYNFATVEEHIRAATVEDLLQVAGSAATVQDLLWVAGRAATVEEQMRRDSEKNHDDTHLDRASNAGKTVLLAESPGGKEDKKV</sequence>
<dbReference type="Proteomes" id="UP000233837">
    <property type="component" value="Unassembled WGS sequence"/>
</dbReference>
<gene>
    <name evidence="2" type="ORF">MA16_Dca008488</name>
</gene>
<dbReference type="AlphaFoldDB" id="A0A2I0XHK4"/>
<feature type="region of interest" description="Disordered" evidence="1">
    <location>
        <begin position="80"/>
        <end position="118"/>
    </location>
</feature>
<proteinExistence type="predicted"/>
<reference evidence="2 3" key="2">
    <citation type="journal article" date="2017" name="Nature">
        <title>The Apostasia genome and the evolution of orchids.</title>
        <authorList>
            <person name="Zhang G.Q."/>
            <person name="Liu K.W."/>
            <person name="Li Z."/>
            <person name="Lohaus R."/>
            <person name="Hsiao Y.Y."/>
            <person name="Niu S.C."/>
            <person name="Wang J.Y."/>
            <person name="Lin Y.C."/>
            <person name="Xu Q."/>
            <person name="Chen L.J."/>
            <person name="Yoshida K."/>
            <person name="Fujiwara S."/>
            <person name="Wang Z.W."/>
            <person name="Zhang Y.Q."/>
            <person name="Mitsuda N."/>
            <person name="Wang M."/>
            <person name="Liu G.H."/>
            <person name="Pecoraro L."/>
            <person name="Huang H.X."/>
            <person name="Xiao X.J."/>
            <person name="Lin M."/>
            <person name="Wu X.Y."/>
            <person name="Wu W.L."/>
            <person name="Chen Y.Y."/>
            <person name="Chang S.B."/>
            <person name="Sakamoto S."/>
            <person name="Ohme-Takagi M."/>
            <person name="Yagi M."/>
            <person name="Zeng S.J."/>
            <person name="Shen C.Y."/>
            <person name="Yeh C.M."/>
            <person name="Luo Y.B."/>
            <person name="Tsai W.C."/>
            <person name="Van de Peer Y."/>
            <person name="Liu Z.J."/>
        </authorList>
    </citation>
    <scope>NUCLEOTIDE SEQUENCE [LARGE SCALE GENOMIC DNA]</scope>
    <source>
        <tissue evidence="2">The whole plant</tissue>
    </source>
</reference>
<reference evidence="2 3" key="1">
    <citation type="journal article" date="2016" name="Sci. Rep.">
        <title>The Dendrobium catenatum Lindl. genome sequence provides insights into polysaccharide synthase, floral development and adaptive evolution.</title>
        <authorList>
            <person name="Zhang G.Q."/>
            <person name="Xu Q."/>
            <person name="Bian C."/>
            <person name="Tsai W.C."/>
            <person name="Yeh C.M."/>
            <person name="Liu K.W."/>
            <person name="Yoshida K."/>
            <person name="Zhang L.S."/>
            <person name="Chang S.B."/>
            <person name="Chen F."/>
            <person name="Shi Y."/>
            <person name="Su Y.Y."/>
            <person name="Zhang Y.Q."/>
            <person name="Chen L.J."/>
            <person name="Yin Y."/>
            <person name="Lin M."/>
            <person name="Huang H."/>
            <person name="Deng H."/>
            <person name="Wang Z.W."/>
            <person name="Zhu S.L."/>
            <person name="Zhao X."/>
            <person name="Deng C."/>
            <person name="Niu S.C."/>
            <person name="Huang J."/>
            <person name="Wang M."/>
            <person name="Liu G.H."/>
            <person name="Yang H.J."/>
            <person name="Xiao X.J."/>
            <person name="Hsiao Y.Y."/>
            <person name="Wu W.L."/>
            <person name="Chen Y.Y."/>
            <person name="Mitsuda N."/>
            <person name="Ohme-Takagi M."/>
            <person name="Luo Y.B."/>
            <person name="Van de Peer Y."/>
            <person name="Liu Z.J."/>
        </authorList>
    </citation>
    <scope>NUCLEOTIDE SEQUENCE [LARGE SCALE GENOMIC DNA]</scope>
    <source>
        <tissue evidence="2">The whole plant</tissue>
    </source>
</reference>
<organism evidence="2 3">
    <name type="scientific">Dendrobium catenatum</name>
    <dbReference type="NCBI Taxonomy" id="906689"/>
    <lineage>
        <taxon>Eukaryota</taxon>
        <taxon>Viridiplantae</taxon>
        <taxon>Streptophyta</taxon>
        <taxon>Embryophyta</taxon>
        <taxon>Tracheophyta</taxon>
        <taxon>Spermatophyta</taxon>
        <taxon>Magnoliopsida</taxon>
        <taxon>Liliopsida</taxon>
        <taxon>Asparagales</taxon>
        <taxon>Orchidaceae</taxon>
        <taxon>Epidendroideae</taxon>
        <taxon>Malaxideae</taxon>
        <taxon>Dendrobiinae</taxon>
        <taxon>Dendrobium</taxon>
    </lineage>
</organism>
<evidence type="ECO:0000313" key="2">
    <source>
        <dbReference type="EMBL" id="PKU87392.1"/>
    </source>
</evidence>
<feature type="compositionally biased region" description="Basic and acidic residues" evidence="1">
    <location>
        <begin position="80"/>
        <end position="96"/>
    </location>
</feature>